<dbReference type="Gene3D" id="3.30.1360.40">
    <property type="match status" value="1"/>
</dbReference>
<dbReference type="Gene3D" id="1.10.132.20">
    <property type="entry name" value="Ribosome-recycling factor"/>
    <property type="match status" value="1"/>
</dbReference>
<keyword evidence="9" id="KW-1185">Reference proteome</keyword>
<comment type="subcellular location">
    <subcellularLocation>
        <location evidence="1 5">Cytoplasm</location>
    </subcellularLocation>
</comment>
<accession>A0A1N7IVU8</accession>
<dbReference type="FunFam" id="1.10.132.20:FF:000001">
    <property type="entry name" value="Ribosome-recycling factor"/>
    <property type="match status" value="1"/>
</dbReference>
<dbReference type="FunFam" id="3.30.1360.40:FF:000001">
    <property type="entry name" value="Ribosome-recycling factor"/>
    <property type="match status" value="1"/>
</dbReference>
<dbReference type="Proteomes" id="UP000186795">
    <property type="component" value="Unassembled WGS sequence"/>
</dbReference>
<organism evidence="8 9">
    <name type="scientific">Kroppenstedtia eburnea</name>
    <dbReference type="NCBI Taxonomy" id="714067"/>
    <lineage>
        <taxon>Bacteria</taxon>
        <taxon>Bacillati</taxon>
        <taxon>Bacillota</taxon>
        <taxon>Bacilli</taxon>
        <taxon>Bacillales</taxon>
        <taxon>Thermoactinomycetaceae</taxon>
        <taxon>Kroppenstedtia</taxon>
    </lineage>
</organism>
<evidence type="ECO:0000313" key="9">
    <source>
        <dbReference type="Proteomes" id="UP000186795"/>
    </source>
</evidence>
<evidence type="ECO:0000256" key="1">
    <source>
        <dbReference type="ARBA" id="ARBA00004496"/>
    </source>
</evidence>
<comment type="function">
    <text evidence="5">Responsible for the release of ribosomes from messenger RNA at the termination of protein biosynthesis. May increase the efficiency of translation by recycling ribosomes from one round of translation to another.</text>
</comment>
<feature type="coiled-coil region" evidence="6">
    <location>
        <begin position="3"/>
        <end position="30"/>
    </location>
</feature>
<dbReference type="EMBL" id="FTOD01000001">
    <property type="protein sequence ID" value="SIS41190.1"/>
    <property type="molecule type" value="Genomic_DNA"/>
</dbReference>
<dbReference type="HAMAP" id="MF_00040">
    <property type="entry name" value="RRF"/>
    <property type="match status" value="1"/>
</dbReference>
<dbReference type="PANTHER" id="PTHR20982">
    <property type="entry name" value="RIBOSOME RECYCLING FACTOR"/>
    <property type="match status" value="1"/>
</dbReference>
<dbReference type="NCBIfam" id="TIGR00496">
    <property type="entry name" value="frr"/>
    <property type="match status" value="1"/>
</dbReference>
<evidence type="ECO:0000256" key="6">
    <source>
        <dbReference type="SAM" id="Coils"/>
    </source>
</evidence>
<feature type="coiled-coil region" evidence="6">
    <location>
        <begin position="125"/>
        <end position="159"/>
    </location>
</feature>
<keyword evidence="4 5" id="KW-0648">Protein biosynthesis</keyword>
<evidence type="ECO:0000256" key="3">
    <source>
        <dbReference type="ARBA" id="ARBA00022490"/>
    </source>
</evidence>
<keyword evidence="3 5" id="KW-0963">Cytoplasm</keyword>
<dbReference type="AlphaFoldDB" id="A0A1N7IVU8"/>
<name>A0A1N7IVU8_9BACL</name>
<dbReference type="RefSeq" id="WP_009708780.1">
    <property type="nucleotide sequence ID" value="NZ_CP048103.1"/>
</dbReference>
<dbReference type="GO" id="GO:0005737">
    <property type="term" value="C:cytoplasm"/>
    <property type="evidence" value="ECO:0007669"/>
    <property type="project" value="UniProtKB-SubCell"/>
</dbReference>
<protein>
    <recommendedName>
        <fullName evidence="5">Ribosome-recycling factor</fullName>
        <shortName evidence="5">RRF</shortName>
    </recommendedName>
    <alternativeName>
        <fullName evidence="5">Ribosome-releasing factor</fullName>
    </alternativeName>
</protein>
<reference evidence="9" key="1">
    <citation type="submission" date="2017-01" db="EMBL/GenBank/DDBJ databases">
        <authorList>
            <person name="Varghese N."/>
            <person name="Submissions S."/>
        </authorList>
    </citation>
    <scope>NUCLEOTIDE SEQUENCE [LARGE SCALE GENOMIC DNA]</scope>
    <source>
        <strain evidence="9">DSM 45196</strain>
    </source>
</reference>
<evidence type="ECO:0000256" key="5">
    <source>
        <dbReference type="HAMAP-Rule" id="MF_00040"/>
    </source>
</evidence>
<dbReference type="InterPro" id="IPR002661">
    <property type="entry name" value="Ribosome_recyc_fac"/>
</dbReference>
<keyword evidence="6" id="KW-0175">Coiled coil</keyword>
<dbReference type="CDD" id="cd00520">
    <property type="entry name" value="RRF"/>
    <property type="match status" value="1"/>
</dbReference>
<comment type="similarity">
    <text evidence="2 5">Belongs to the RRF family.</text>
</comment>
<dbReference type="GO" id="GO:0043023">
    <property type="term" value="F:ribosomal large subunit binding"/>
    <property type="evidence" value="ECO:0007669"/>
    <property type="project" value="TreeGrafter"/>
</dbReference>
<dbReference type="GO" id="GO:0006415">
    <property type="term" value="P:translational termination"/>
    <property type="evidence" value="ECO:0007669"/>
    <property type="project" value="UniProtKB-UniRule"/>
</dbReference>
<sequence>MYAAVKEDANQRMEKAIQALKRELASIRAGRATPSLLDKVTVECYGSEMPLNQLANISTPEPRLLVVQPWDKSTLGDVERAILKSDLGLTPNNDGNLIRITIPALTEERRGELVKVVKKTGEEAKVAIRNIRRDANDEMKKLEKKGELSEDEARRGQDEIQKLTDRFIQETDKVVETKEKEIMEV</sequence>
<dbReference type="Pfam" id="PF01765">
    <property type="entry name" value="RRF"/>
    <property type="match status" value="1"/>
</dbReference>
<feature type="domain" description="Ribosome recycling factor" evidence="7">
    <location>
        <begin position="20"/>
        <end position="183"/>
    </location>
</feature>
<evidence type="ECO:0000256" key="2">
    <source>
        <dbReference type="ARBA" id="ARBA00005912"/>
    </source>
</evidence>
<evidence type="ECO:0000256" key="4">
    <source>
        <dbReference type="ARBA" id="ARBA00022917"/>
    </source>
</evidence>
<dbReference type="InterPro" id="IPR023584">
    <property type="entry name" value="Ribosome_recyc_fac_dom"/>
</dbReference>
<dbReference type="SUPFAM" id="SSF55194">
    <property type="entry name" value="Ribosome recycling factor, RRF"/>
    <property type="match status" value="1"/>
</dbReference>
<dbReference type="InterPro" id="IPR036191">
    <property type="entry name" value="RRF_sf"/>
</dbReference>
<evidence type="ECO:0000313" key="8">
    <source>
        <dbReference type="EMBL" id="SIS41190.1"/>
    </source>
</evidence>
<dbReference type="PANTHER" id="PTHR20982:SF3">
    <property type="entry name" value="MITOCHONDRIAL RIBOSOME RECYCLING FACTOR PSEUDO 1"/>
    <property type="match status" value="1"/>
</dbReference>
<proteinExistence type="inferred from homology"/>
<dbReference type="OrthoDB" id="9804006at2"/>
<gene>
    <name evidence="5" type="primary">frr</name>
    <name evidence="8" type="ORF">SAMN05421790_101418</name>
</gene>
<evidence type="ECO:0000259" key="7">
    <source>
        <dbReference type="Pfam" id="PF01765"/>
    </source>
</evidence>